<dbReference type="SUPFAM" id="SSF55129">
    <property type="entry name" value="Ribosomal protein L30p/L7e"/>
    <property type="match status" value="1"/>
</dbReference>
<dbReference type="Proteomes" id="UP001217754">
    <property type="component" value="Chromosome 4"/>
</dbReference>
<dbReference type="PANTHER" id="PTHR11524:SF16">
    <property type="entry name" value="LARGE RIBOSOMAL SUBUNIT PROTEIN UL30"/>
    <property type="match status" value="1"/>
</dbReference>
<dbReference type="InterPro" id="IPR039699">
    <property type="entry name" value="Ribosomal_uL30"/>
</dbReference>
<feature type="coiled-coil region" evidence="4">
    <location>
        <begin position="32"/>
        <end position="79"/>
    </location>
</feature>
<dbReference type="InterPro" id="IPR018038">
    <property type="entry name" value="Ribosomal_uL30_CS"/>
</dbReference>
<evidence type="ECO:0000259" key="5">
    <source>
        <dbReference type="Pfam" id="PF00327"/>
    </source>
</evidence>
<protein>
    <submittedName>
        <fullName evidence="7">60S ribosomal protein L7</fullName>
    </submittedName>
</protein>
<dbReference type="InterPro" id="IPR016082">
    <property type="entry name" value="Ribosomal_uL30_ferredoxin-like"/>
</dbReference>
<dbReference type="InterPro" id="IPR036919">
    <property type="entry name" value="Ribo_uL30_ferredoxin-like_sf"/>
</dbReference>
<dbReference type="EMBL" id="CP119961">
    <property type="protein sequence ID" value="WFD39655.1"/>
    <property type="molecule type" value="Genomic_DNA"/>
</dbReference>
<evidence type="ECO:0000313" key="7">
    <source>
        <dbReference type="EMBL" id="WFD39655.1"/>
    </source>
</evidence>
<proteinExistence type="inferred from homology"/>
<evidence type="ECO:0000313" key="8">
    <source>
        <dbReference type="Proteomes" id="UP001217754"/>
    </source>
</evidence>
<dbReference type="CDD" id="cd01657">
    <property type="entry name" value="Ribosomal_L7_archeal_euk"/>
    <property type="match status" value="1"/>
</dbReference>
<name>A0AAF0EZ48_9BASI</name>
<evidence type="ECO:0000256" key="4">
    <source>
        <dbReference type="SAM" id="Coils"/>
    </source>
</evidence>
<dbReference type="GeneID" id="85226286"/>
<accession>A0AAF0EZ48</accession>
<keyword evidence="4" id="KW-0175">Coiled coil</keyword>
<dbReference type="RefSeq" id="XP_060122552.1">
    <property type="nucleotide sequence ID" value="XM_060266569.1"/>
</dbReference>
<sequence>MSAAAPVKTSVPSAKDVLVPETLLKKRKADSKLREENQAKALELRKARKQKRAVIFKRAEQYVKEYKAAEREQIRLRRLAKSKGDFFVPTEPRVAFVVRLRGISNIAPKPRKIMQLLRLLQVNNGVFVRLTNATQQMLQLIEPYVAYGEPNLKTIRELVYKRGYAKINRQRIPITDNAIIEEHLGKFGIISVEDLVHEIATAGPNFKAANQFLWPFQLSSPNGGFKKRKFLHFIEGGDAGDRESDINRLVRRMN</sequence>
<feature type="domain" description="Large ribosomal subunit protein uL30-like ferredoxin-like fold" evidence="5">
    <location>
        <begin position="95"/>
        <end position="145"/>
    </location>
</feature>
<dbReference type="Pfam" id="PF00327">
    <property type="entry name" value="Ribosomal_L30"/>
    <property type="match status" value="1"/>
</dbReference>
<dbReference type="FunFam" id="3.30.1390.20:FF:000002">
    <property type="entry name" value="60S ribosomal protein L7"/>
    <property type="match status" value="1"/>
</dbReference>
<dbReference type="GO" id="GO:0003735">
    <property type="term" value="F:structural constituent of ribosome"/>
    <property type="evidence" value="ECO:0007669"/>
    <property type="project" value="TreeGrafter"/>
</dbReference>
<reference evidence="7" key="1">
    <citation type="submission" date="2023-03" db="EMBL/GenBank/DDBJ databases">
        <title>Mating type loci evolution in Malassezia.</title>
        <authorList>
            <person name="Coelho M.A."/>
        </authorList>
    </citation>
    <scope>NUCLEOTIDE SEQUENCE</scope>
    <source>
        <strain evidence="7">CBS 9431</strain>
    </source>
</reference>
<keyword evidence="3" id="KW-0687">Ribonucleoprotein</keyword>
<dbReference type="NCBIfam" id="TIGR01310">
    <property type="entry name" value="uL30_euk"/>
    <property type="match status" value="1"/>
</dbReference>
<dbReference type="GO" id="GO:0003723">
    <property type="term" value="F:RNA binding"/>
    <property type="evidence" value="ECO:0007669"/>
    <property type="project" value="InterPro"/>
</dbReference>
<evidence type="ECO:0000256" key="2">
    <source>
        <dbReference type="ARBA" id="ARBA00022980"/>
    </source>
</evidence>
<dbReference type="InterPro" id="IPR035808">
    <property type="entry name" value="Ribosomal_uL30_euk_arc"/>
</dbReference>
<dbReference type="PROSITE" id="PS00634">
    <property type="entry name" value="RIBOSOMAL_L30"/>
    <property type="match status" value="1"/>
</dbReference>
<dbReference type="AlphaFoldDB" id="A0AAF0EZ48"/>
<comment type="similarity">
    <text evidence="1">Belongs to the universal ribosomal protein uL30 family.</text>
</comment>
<dbReference type="FunFam" id="3.30.1390.20:FF:000003">
    <property type="entry name" value="60S ribosomal protein L7"/>
    <property type="match status" value="1"/>
</dbReference>
<dbReference type="Pfam" id="PF08079">
    <property type="entry name" value="Ribosomal_L30_N"/>
    <property type="match status" value="1"/>
</dbReference>
<dbReference type="GO" id="GO:0000463">
    <property type="term" value="P:maturation of LSU-rRNA from tricistronic rRNA transcript (SSU-rRNA, 5.8S rRNA, LSU-rRNA)"/>
    <property type="evidence" value="ECO:0007669"/>
    <property type="project" value="TreeGrafter"/>
</dbReference>
<feature type="domain" description="Large ribosomal subunit protein uL30 N-terminal eukaryotes" evidence="6">
    <location>
        <begin position="19"/>
        <end position="89"/>
    </location>
</feature>
<dbReference type="InterPro" id="IPR012988">
    <property type="entry name" value="Ribosomal_uL30_N_euk"/>
</dbReference>
<organism evidence="7 8">
    <name type="scientific">Malassezia japonica</name>
    <dbReference type="NCBI Taxonomy" id="223818"/>
    <lineage>
        <taxon>Eukaryota</taxon>
        <taxon>Fungi</taxon>
        <taxon>Dikarya</taxon>
        <taxon>Basidiomycota</taxon>
        <taxon>Ustilaginomycotina</taxon>
        <taxon>Malasseziomycetes</taxon>
        <taxon>Malasseziales</taxon>
        <taxon>Malasseziaceae</taxon>
        <taxon>Malassezia</taxon>
    </lineage>
</organism>
<dbReference type="PANTHER" id="PTHR11524">
    <property type="entry name" value="60S RIBOSOMAL PROTEIN L7"/>
    <property type="match status" value="1"/>
</dbReference>
<dbReference type="Gene3D" id="3.30.1390.20">
    <property type="entry name" value="Ribosomal protein L30, ferredoxin-like fold domain"/>
    <property type="match status" value="2"/>
</dbReference>
<keyword evidence="8" id="KW-1185">Reference proteome</keyword>
<dbReference type="InterPro" id="IPR005998">
    <property type="entry name" value="Ribosomal_uL30_euk"/>
</dbReference>
<dbReference type="GO" id="GO:0022625">
    <property type="term" value="C:cytosolic large ribosomal subunit"/>
    <property type="evidence" value="ECO:0007669"/>
    <property type="project" value="TreeGrafter"/>
</dbReference>
<evidence type="ECO:0000256" key="1">
    <source>
        <dbReference type="ARBA" id="ARBA00007594"/>
    </source>
</evidence>
<evidence type="ECO:0000256" key="3">
    <source>
        <dbReference type="ARBA" id="ARBA00023274"/>
    </source>
</evidence>
<evidence type="ECO:0000259" key="6">
    <source>
        <dbReference type="Pfam" id="PF08079"/>
    </source>
</evidence>
<gene>
    <name evidence="7" type="primary">RPL7</name>
    <name evidence="7" type="ORF">MJAP1_002635</name>
</gene>
<keyword evidence="2 7" id="KW-0689">Ribosomal protein</keyword>